<dbReference type="Proteomes" id="UP000657918">
    <property type="component" value="Unassembled WGS sequence"/>
</dbReference>
<evidence type="ECO:0000256" key="1">
    <source>
        <dbReference type="ARBA" id="ARBA00004651"/>
    </source>
</evidence>
<dbReference type="InterPro" id="IPR047664">
    <property type="entry name" value="SWEET"/>
</dbReference>
<keyword evidence="13" id="KW-1185">Reference proteome</keyword>
<keyword evidence="6 10" id="KW-0812">Transmembrane</keyword>
<dbReference type="AlphaFoldDB" id="A0A835JNH7"/>
<evidence type="ECO:0000256" key="8">
    <source>
        <dbReference type="ARBA" id="ARBA00022989"/>
    </source>
</evidence>
<dbReference type="PANTHER" id="PTHR10791:SF165">
    <property type="entry name" value="BIDIRECTIONAL SUGAR TRANSPORTER SWEET10"/>
    <property type="match status" value="1"/>
</dbReference>
<evidence type="ECO:0000256" key="6">
    <source>
        <dbReference type="ARBA" id="ARBA00022692"/>
    </source>
</evidence>
<organism evidence="12 13">
    <name type="scientific">Salix dunnii</name>
    <dbReference type="NCBI Taxonomy" id="1413687"/>
    <lineage>
        <taxon>Eukaryota</taxon>
        <taxon>Viridiplantae</taxon>
        <taxon>Streptophyta</taxon>
        <taxon>Embryophyta</taxon>
        <taxon>Tracheophyta</taxon>
        <taxon>Spermatophyta</taxon>
        <taxon>Magnoliopsida</taxon>
        <taxon>eudicotyledons</taxon>
        <taxon>Gunneridae</taxon>
        <taxon>Pentapetalae</taxon>
        <taxon>rosids</taxon>
        <taxon>fabids</taxon>
        <taxon>Malpighiales</taxon>
        <taxon>Salicaceae</taxon>
        <taxon>Saliceae</taxon>
        <taxon>Salix</taxon>
    </lineage>
</organism>
<evidence type="ECO:0000313" key="12">
    <source>
        <dbReference type="EMBL" id="KAF9671748.1"/>
    </source>
</evidence>
<feature type="transmembrane region" description="Helical" evidence="10">
    <location>
        <begin position="190"/>
        <end position="211"/>
    </location>
</feature>
<proteinExistence type="inferred from homology"/>
<comment type="subcellular location">
    <subcellularLocation>
        <location evidence="1 10">Cell membrane</location>
        <topology evidence="1 10">Multi-pass membrane protein</topology>
    </subcellularLocation>
</comment>
<keyword evidence="3 10" id="KW-0813">Transport</keyword>
<comment type="function">
    <text evidence="10">Mediates both low-affinity uptake and efflux of sugar across the membrane.</text>
</comment>
<comment type="caution">
    <text evidence="12">The sequence shown here is derived from an EMBL/GenBank/DDBJ whole genome shotgun (WGS) entry which is preliminary data.</text>
</comment>
<feature type="transmembrane region" description="Helical" evidence="10">
    <location>
        <begin position="45"/>
        <end position="63"/>
    </location>
</feature>
<evidence type="ECO:0000256" key="7">
    <source>
        <dbReference type="ARBA" id="ARBA00022737"/>
    </source>
</evidence>
<evidence type="ECO:0000256" key="10">
    <source>
        <dbReference type="RuleBase" id="RU910715"/>
    </source>
</evidence>
<evidence type="ECO:0000256" key="11">
    <source>
        <dbReference type="SAM" id="MobiDB-lite"/>
    </source>
</evidence>
<evidence type="ECO:0000256" key="5">
    <source>
        <dbReference type="ARBA" id="ARBA00022597"/>
    </source>
</evidence>
<dbReference type="GO" id="GO:0008515">
    <property type="term" value="F:sucrose transmembrane transporter activity"/>
    <property type="evidence" value="ECO:0007669"/>
    <property type="project" value="UniProtKB-ARBA"/>
</dbReference>
<reference evidence="12 13" key="1">
    <citation type="submission" date="2020-10" db="EMBL/GenBank/DDBJ databases">
        <title>Plant Genome Project.</title>
        <authorList>
            <person name="Zhang R.-G."/>
        </authorList>
    </citation>
    <scope>NUCLEOTIDE SEQUENCE [LARGE SCALE GENOMIC DNA]</scope>
    <source>
        <strain evidence="12">FAFU-HL-1</strain>
        <tissue evidence="12">Leaf</tissue>
    </source>
</reference>
<comment type="similarity">
    <text evidence="2 10">Belongs to the SWEET sugar transporter family.</text>
</comment>
<accession>A0A835JNH7</accession>
<evidence type="ECO:0000256" key="3">
    <source>
        <dbReference type="ARBA" id="ARBA00022448"/>
    </source>
</evidence>
<evidence type="ECO:0000256" key="2">
    <source>
        <dbReference type="ARBA" id="ARBA00007809"/>
    </source>
</evidence>
<dbReference type="InterPro" id="IPR004316">
    <property type="entry name" value="SWEET_rpt"/>
</dbReference>
<feature type="transmembrane region" description="Helical" evidence="10">
    <location>
        <begin position="162"/>
        <end position="184"/>
    </location>
</feature>
<feature type="compositionally biased region" description="Basic and acidic residues" evidence="11">
    <location>
        <begin position="260"/>
        <end position="274"/>
    </location>
</feature>
<protein>
    <recommendedName>
        <fullName evidence="10">Bidirectional sugar transporter SWEET</fullName>
    </recommendedName>
</protein>
<dbReference type="GO" id="GO:0051119">
    <property type="term" value="F:sugar transmembrane transporter activity"/>
    <property type="evidence" value="ECO:0007669"/>
    <property type="project" value="InterPro"/>
</dbReference>
<feature type="transmembrane region" description="Helical" evidence="10">
    <location>
        <begin position="103"/>
        <end position="123"/>
    </location>
</feature>
<keyword evidence="7" id="KW-0677">Repeat</keyword>
<dbReference type="EMBL" id="JADGMS010000012">
    <property type="protein sequence ID" value="KAF9671748.1"/>
    <property type="molecule type" value="Genomic_DNA"/>
</dbReference>
<keyword evidence="8 10" id="KW-1133">Transmembrane helix</keyword>
<sequence length="282" mass="32179">MALHMTWMFAFGLLGNLISCLVCLAPMPTFYQICQKKTSEGFQSIPYVIALFSAMLWLFYALFTEDAILLITINSFAFFMEFGYIAVYLFYATKKDKLLTFKLLLLFNIFGFGLICVLTLFLTRGQKRVHVLGWICMVFSLCVFVAPLFIVRKVIRTKSVEFMPFSLSFFLTLSAVMWFFYGYLKKDQFVAVPNILGFLSGIVQMLLYVIYRNPKKIVVVEPKLQELPEHSVGIKKLGSTILSEIIVVIPQLNDCGKESFEDPNAKEPAMKTKEAMNAPSKI</sequence>
<dbReference type="Gene3D" id="1.20.1280.290">
    <property type="match status" value="2"/>
</dbReference>
<keyword evidence="4" id="KW-1003">Cell membrane</keyword>
<keyword evidence="9 10" id="KW-0472">Membrane</keyword>
<dbReference type="FunFam" id="1.20.1280.290:FF:000001">
    <property type="entry name" value="Bidirectional sugar transporter SWEET"/>
    <property type="match status" value="1"/>
</dbReference>
<feature type="region of interest" description="Disordered" evidence="11">
    <location>
        <begin position="260"/>
        <end position="282"/>
    </location>
</feature>
<evidence type="ECO:0000313" key="13">
    <source>
        <dbReference type="Proteomes" id="UP000657918"/>
    </source>
</evidence>
<evidence type="ECO:0000256" key="4">
    <source>
        <dbReference type="ARBA" id="ARBA00022475"/>
    </source>
</evidence>
<feature type="transmembrane region" description="Helical" evidence="10">
    <location>
        <begin position="6"/>
        <end position="25"/>
    </location>
</feature>
<dbReference type="Pfam" id="PF03083">
    <property type="entry name" value="MtN3_slv"/>
    <property type="match status" value="2"/>
</dbReference>
<feature type="transmembrane region" description="Helical" evidence="10">
    <location>
        <begin position="69"/>
        <end position="91"/>
    </location>
</feature>
<gene>
    <name evidence="12" type="ORF">SADUNF_Sadunf12G0080500</name>
</gene>
<keyword evidence="5 10" id="KW-0762">Sugar transport</keyword>
<dbReference type="PANTHER" id="PTHR10791">
    <property type="entry name" value="RAG1-ACTIVATING PROTEIN 1"/>
    <property type="match status" value="1"/>
</dbReference>
<evidence type="ECO:0000256" key="9">
    <source>
        <dbReference type="ARBA" id="ARBA00023136"/>
    </source>
</evidence>
<dbReference type="OrthoDB" id="409725at2759"/>
<dbReference type="GO" id="GO:0005886">
    <property type="term" value="C:plasma membrane"/>
    <property type="evidence" value="ECO:0007669"/>
    <property type="project" value="UniProtKB-SubCell"/>
</dbReference>
<dbReference type="FunFam" id="1.20.1280.290:FF:000003">
    <property type="entry name" value="Bidirectional sugar transporter SWEET"/>
    <property type="match status" value="1"/>
</dbReference>
<name>A0A835JNH7_9ROSI</name>
<feature type="transmembrane region" description="Helical" evidence="10">
    <location>
        <begin position="129"/>
        <end position="150"/>
    </location>
</feature>